<proteinExistence type="inferred from homology"/>
<evidence type="ECO:0000256" key="2">
    <source>
        <dbReference type="SAM" id="MobiDB-lite"/>
    </source>
</evidence>
<evidence type="ECO:0000256" key="1">
    <source>
        <dbReference type="ARBA" id="ARBA00009834"/>
    </source>
</evidence>
<dbReference type="PANTHER" id="PTHR12806">
    <property type="entry name" value="EAP30 SUBUNIT OF ELL COMPLEX"/>
    <property type="match status" value="1"/>
</dbReference>
<dbReference type="KEGG" id="kne:92184275"/>
<dbReference type="Proteomes" id="UP001388673">
    <property type="component" value="Unassembled WGS sequence"/>
</dbReference>
<dbReference type="GO" id="GO:0000814">
    <property type="term" value="C:ESCRT II complex"/>
    <property type="evidence" value="ECO:0007669"/>
    <property type="project" value="InterPro"/>
</dbReference>
<feature type="region of interest" description="Disordered" evidence="2">
    <location>
        <begin position="158"/>
        <end position="184"/>
    </location>
</feature>
<comment type="similarity">
    <text evidence="1">Belongs to the SNF8 family.</text>
</comment>
<name>A0AAW0YCV9_9TREE</name>
<accession>A0AAW0YCV9</accession>
<evidence type="ECO:0000313" key="3">
    <source>
        <dbReference type="EMBL" id="KAK8843360.1"/>
    </source>
</evidence>
<dbReference type="PANTHER" id="PTHR12806:SF0">
    <property type="entry name" value="VACUOLAR-SORTING PROTEIN SNF8"/>
    <property type="match status" value="1"/>
</dbReference>
<dbReference type="GeneID" id="92184275"/>
<dbReference type="InterPro" id="IPR036388">
    <property type="entry name" value="WH-like_DNA-bd_sf"/>
</dbReference>
<gene>
    <name evidence="3" type="ORF">IAR55_007017</name>
</gene>
<reference evidence="3 4" key="1">
    <citation type="journal article" date="2024" name="bioRxiv">
        <title>Comparative genomics of Cryptococcus and Kwoniella reveals pathogenesis evolution and contrasting karyotype dynamics via intercentromeric recombination or chromosome fusion.</title>
        <authorList>
            <person name="Coelho M.A."/>
            <person name="David-Palma M."/>
            <person name="Shea T."/>
            <person name="Bowers K."/>
            <person name="McGinley-Smith S."/>
            <person name="Mohammad A.W."/>
            <person name="Gnirke A."/>
            <person name="Yurkov A.M."/>
            <person name="Nowrousian M."/>
            <person name="Sun S."/>
            <person name="Cuomo C.A."/>
            <person name="Heitman J."/>
        </authorList>
    </citation>
    <scope>NUCLEOTIDE SEQUENCE [LARGE SCALE GENOMIC DNA]</scope>
    <source>
        <strain evidence="3 4">CBS 13917</strain>
    </source>
</reference>
<comment type="caution">
    <text evidence="3">The sequence shown here is derived from an EMBL/GenBank/DDBJ whole genome shotgun (WGS) entry which is preliminary data.</text>
</comment>
<dbReference type="Pfam" id="PF04157">
    <property type="entry name" value="EAP30"/>
    <property type="match status" value="1"/>
</dbReference>
<protein>
    <recommendedName>
        <fullName evidence="5">ESCRT-II complex subunit VPS22</fullName>
    </recommendedName>
</protein>
<dbReference type="Gene3D" id="1.10.10.10">
    <property type="entry name" value="Winged helix-like DNA-binding domain superfamily/Winged helix DNA-binding domain"/>
    <property type="match status" value="2"/>
</dbReference>
<sequence>MRKGAGISALSRHTTTSSSYSTLSTTLSTSQLTSLQTQLASFRTALLAFSSQHRNDIRKDPAFRHQFQRMCAALGIDPLAGTPAGAGGGGAGGIKGWWNEMIGMGEWEYELAVQVVDICVSTRGENGGLIEIGELIRRIEKLRRGGVAVSAGSAESGSGIVTSGIPDGGPSRGPQSTTTTTQEGKITREDILRSLEILSPLGAGYKLHHPTPSSSTTFIRTIPKSLDTDQSTLLALAATTGGQLTHRQVRAQTGWAEMRVRVALDDCVMREGLGWVDEQGEGGGEIWIIAATDFGES</sequence>
<dbReference type="InterPro" id="IPR016689">
    <property type="entry name" value="ESCRT-2_cplx_Snf8"/>
</dbReference>
<dbReference type="InterPro" id="IPR040608">
    <property type="entry name" value="Snf8/Vps36"/>
</dbReference>
<dbReference type="RefSeq" id="XP_066799308.1">
    <property type="nucleotide sequence ID" value="XM_066950093.1"/>
</dbReference>
<dbReference type="EMBL" id="JBCAWK010000015">
    <property type="protein sequence ID" value="KAK8843360.1"/>
    <property type="molecule type" value="Genomic_DNA"/>
</dbReference>
<dbReference type="Gene3D" id="6.10.140.180">
    <property type="match status" value="1"/>
</dbReference>
<evidence type="ECO:0000313" key="4">
    <source>
        <dbReference type="Proteomes" id="UP001388673"/>
    </source>
</evidence>
<dbReference type="GO" id="GO:0043328">
    <property type="term" value="P:protein transport to vacuole involved in ubiquitin-dependent protein catabolic process via the multivesicular body sorting pathway"/>
    <property type="evidence" value="ECO:0007669"/>
    <property type="project" value="TreeGrafter"/>
</dbReference>
<feature type="compositionally biased region" description="Polar residues" evidence="2">
    <location>
        <begin position="173"/>
        <end position="184"/>
    </location>
</feature>
<dbReference type="InterPro" id="IPR036390">
    <property type="entry name" value="WH_DNA-bd_sf"/>
</dbReference>
<evidence type="ECO:0008006" key="5">
    <source>
        <dbReference type="Google" id="ProtNLM"/>
    </source>
</evidence>
<organism evidence="3 4">
    <name type="scientific">Kwoniella newhampshirensis</name>
    <dbReference type="NCBI Taxonomy" id="1651941"/>
    <lineage>
        <taxon>Eukaryota</taxon>
        <taxon>Fungi</taxon>
        <taxon>Dikarya</taxon>
        <taxon>Basidiomycota</taxon>
        <taxon>Agaricomycotina</taxon>
        <taxon>Tremellomycetes</taxon>
        <taxon>Tremellales</taxon>
        <taxon>Cryptococcaceae</taxon>
        <taxon>Kwoniella</taxon>
    </lineage>
</organism>
<dbReference type="AlphaFoldDB" id="A0AAW0YCV9"/>
<keyword evidence="4" id="KW-1185">Reference proteome</keyword>
<dbReference type="SUPFAM" id="SSF46785">
    <property type="entry name" value="Winged helix' DNA-binding domain"/>
    <property type="match status" value="2"/>
</dbReference>